<proteinExistence type="predicted"/>
<keyword evidence="4" id="KW-1185">Reference proteome</keyword>
<sequence>MSSFAVIFDMDGVIVDSEPVFKTLNKELFQKLNIIVPDVIQSQFIGGSANRKWALIKQFCNVTQPLDELIKYQKDFFNSKEVRFDEILSPGVRPLLETLKREGVPAALASSSDRDRINNVIDQCDLHGFFQFVVSGEEFNESKPNPEIFLHTAAKLGMEPRKCIVVEDSLNGLTAADRAGMKKIGIKHKQIPMDLSIADFTISSLEEIDVLLLEKVLEET</sequence>
<dbReference type="InterPro" id="IPR006439">
    <property type="entry name" value="HAD-SF_hydro_IA"/>
</dbReference>
<evidence type="ECO:0000313" key="3">
    <source>
        <dbReference type="Proteomes" id="UP000234951"/>
    </source>
</evidence>
<organism evidence="1 3">
    <name type="scientific">Bacillus canaveralius</name>
    <dbReference type="NCBI Taxonomy" id="1403243"/>
    <lineage>
        <taxon>Bacteria</taxon>
        <taxon>Bacillati</taxon>
        <taxon>Bacillota</taxon>
        <taxon>Bacilli</taxon>
        <taxon>Bacillales</taxon>
        <taxon>Bacillaceae</taxon>
        <taxon>Bacillus</taxon>
    </lineage>
</organism>
<accession>A0A2N5GLP8</accession>
<dbReference type="Proteomes" id="UP000234951">
    <property type="component" value="Unassembled WGS sequence"/>
</dbReference>
<dbReference type="PANTHER" id="PTHR18901">
    <property type="entry name" value="2-DEOXYGLUCOSE-6-PHOSPHATE PHOSPHATASE 2"/>
    <property type="match status" value="1"/>
</dbReference>
<dbReference type="SUPFAM" id="SSF56784">
    <property type="entry name" value="HAD-like"/>
    <property type="match status" value="1"/>
</dbReference>
<dbReference type="NCBIfam" id="TIGR01549">
    <property type="entry name" value="HAD-SF-IA-v1"/>
    <property type="match status" value="1"/>
</dbReference>
<gene>
    <name evidence="1" type="ORF">CU635_11350</name>
    <name evidence="2" type="ORF">CVD25_19305</name>
</gene>
<name>A0A2N5GLP8_9BACI</name>
<dbReference type="NCBIfam" id="TIGR01509">
    <property type="entry name" value="HAD-SF-IA-v3"/>
    <property type="match status" value="1"/>
</dbReference>
<dbReference type="PANTHER" id="PTHR18901:SF38">
    <property type="entry name" value="PSEUDOURIDINE-5'-PHOSPHATASE"/>
    <property type="match status" value="1"/>
</dbReference>
<comment type="caution">
    <text evidence="1">The sequence shown here is derived from an EMBL/GenBank/DDBJ whole genome shotgun (WGS) entry which is preliminary data.</text>
</comment>
<dbReference type="InterPro" id="IPR041492">
    <property type="entry name" value="HAD_2"/>
</dbReference>
<dbReference type="InterPro" id="IPR036412">
    <property type="entry name" value="HAD-like_sf"/>
</dbReference>
<dbReference type="EMBL" id="PGVA01000025">
    <property type="protein sequence ID" value="PLR82630.1"/>
    <property type="molecule type" value="Genomic_DNA"/>
</dbReference>
<dbReference type="Pfam" id="PF13419">
    <property type="entry name" value="HAD_2"/>
    <property type="match status" value="1"/>
</dbReference>
<dbReference type="SFLD" id="SFLDG01129">
    <property type="entry name" value="C1.5:_HAD__Beta-PGM__Phosphata"/>
    <property type="match status" value="1"/>
</dbReference>
<protein>
    <submittedName>
        <fullName evidence="1">Phosphatase</fullName>
    </submittedName>
</protein>
<dbReference type="PRINTS" id="PR00413">
    <property type="entry name" value="HADHALOGNASE"/>
</dbReference>
<dbReference type="OrthoDB" id="9797743at2"/>
<dbReference type="InterPro" id="IPR023198">
    <property type="entry name" value="PGP-like_dom2"/>
</dbReference>
<dbReference type="Gene3D" id="1.10.150.240">
    <property type="entry name" value="Putative phosphatase, domain 2"/>
    <property type="match status" value="1"/>
</dbReference>
<dbReference type="AlphaFoldDB" id="A0A2N5GLP8"/>
<reference evidence="2 4" key="2">
    <citation type="submission" date="2017-12" db="EMBL/GenBank/DDBJ databases">
        <title>Comparative Functional Genomics of Dry Heat Resistant strains isolated from the Viking Spacecraft.</title>
        <authorList>
            <person name="Seuylemezian A."/>
            <person name="Cooper K."/>
            <person name="Vaishampayan P."/>
        </authorList>
    </citation>
    <scope>NUCLEOTIDE SEQUENCE [LARGE SCALE GENOMIC DNA]</scope>
    <source>
        <strain evidence="2 4">ATCC 29669</strain>
    </source>
</reference>
<dbReference type="Gene3D" id="3.40.50.1000">
    <property type="entry name" value="HAD superfamily/HAD-like"/>
    <property type="match status" value="1"/>
</dbReference>
<evidence type="ECO:0000313" key="2">
    <source>
        <dbReference type="EMBL" id="PLR91243.1"/>
    </source>
</evidence>
<evidence type="ECO:0000313" key="4">
    <source>
        <dbReference type="Proteomes" id="UP000235114"/>
    </source>
</evidence>
<dbReference type="EMBL" id="PGVD01000066">
    <property type="protein sequence ID" value="PLR91243.1"/>
    <property type="molecule type" value="Genomic_DNA"/>
</dbReference>
<dbReference type="SFLD" id="SFLDG01135">
    <property type="entry name" value="C1.5.6:_HAD__Beta-PGM__Phospha"/>
    <property type="match status" value="1"/>
</dbReference>
<dbReference type="RefSeq" id="WP_101577491.1">
    <property type="nucleotide sequence ID" value="NZ_PGVA01000025.1"/>
</dbReference>
<reference evidence="1 3" key="1">
    <citation type="submission" date="2017-11" db="EMBL/GenBank/DDBJ databases">
        <title>Comparitive Functional Genomics of Dry Heat Resistant strains isolated from the Viking Spacecraft.</title>
        <authorList>
            <person name="Seuylemezian A."/>
            <person name="Cooper K."/>
            <person name="Vaishampayan P."/>
        </authorList>
    </citation>
    <scope>NUCLEOTIDE SEQUENCE [LARGE SCALE GENOMIC DNA]</scope>
    <source>
        <strain evidence="1 3">M4.6</strain>
    </source>
</reference>
<dbReference type="InterPro" id="IPR023214">
    <property type="entry name" value="HAD_sf"/>
</dbReference>
<dbReference type="SFLD" id="SFLDS00003">
    <property type="entry name" value="Haloacid_Dehalogenase"/>
    <property type="match status" value="1"/>
</dbReference>
<evidence type="ECO:0000313" key="1">
    <source>
        <dbReference type="EMBL" id="PLR82630.1"/>
    </source>
</evidence>
<dbReference type="Proteomes" id="UP000235114">
    <property type="component" value="Unassembled WGS sequence"/>
</dbReference>